<sequence length="122" mass="13699">MCGWQKFKGIYPAFDDLGLSDVEETVVAKVLAALTSICKLGLFQNIHARELMSATLGTLYHPNIWVQEGAAAVKHLSSSNVWRIPYPSLLHFLESELATIDNFFLLNTNEAHSRYWCVSTIL</sequence>
<dbReference type="GO" id="GO:0006623">
    <property type="term" value="P:protein targeting to vacuole"/>
    <property type="evidence" value="ECO:0007669"/>
    <property type="project" value="TreeGrafter"/>
</dbReference>
<name>A0AA38JLK8_9AGAR</name>
<evidence type="ECO:0000259" key="2">
    <source>
        <dbReference type="Pfam" id="PF22956"/>
    </source>
</evidence>
<dbReference type="GO" id="GO:0004674">
    <property type="term" value="F:protein serine/threonine kinase activity"/>
    <property type="evidence" value="ECO:0007669"/>
    <property type="project" value="InterPro"/>
</dbReference>
<dbReference type="EMBL" id="JANVFO010000001">
    <property type="protein sequence ID" value="KAJ3737784.1"/>
    <property type="molecule type" value="Genomic_DNA"/>
</dbReference>
<dbReference type="GO" id="GO:0034271">
    <property type="term" value="C:phosphatidylinositol 3-kinase complex, class III, type I"/>
    <property type="evidence" value="ECO:0007669"/>
    <property type="project" value="TreeGrafter"/>
</dbReference>
<dbReference type="PANTHER" id="PTHR17583">
    <property type="entry name" value="PHOSPHOINOSITIDE 3-KINASE REGULATORY SUBUNIT 4"/>
    <property type="match status" value="1"/>
</dbReference>
<dbReference type="GO" id="GO:0034272">
    <property type="term" value="C:phosphatidylinositol 3-kinase complex, class III, type II"/>
    <property type="evidence" value="ECO:0007669"/>
    <property type="project" value="TreeGrafter"/>
</dbReference>
<evidence type="ECO:0000313" key="3">
    <source>
        <dbReference type="EMBL" id="KAJ3737784.1"/>
    </source>
</evidence>
<dbReference type="GO" id="GO:0045324">
    <property type="term" value="P:late endosome to vacuole transport"/>
    <property type="evidence" value="ECO:0007669"/>
    <property type="project" value="InterPro"/>
</dbReference>
<keyword evidence="4" id="KW-1185">Reference proteome</keyword>
<protein>
    <recommendedName>
        <fullName evidence="2">Phosphatase 2A Regulatory Subunit A helical domain-containing protein</fullName>
    </recommendedName>
</protein>
<dbReference type="GO" id="GO:0005770">
    <property type="term" value="C:late endosome"/>
    <property type="evidence" value="ECO:0007669"/>
    <property type="project" value="TreeGrafter"/>
</dbReference>
<reference evidence="3" key="1">
    <citation type="submission" date="2022-08" db="EMBL/GenBank/DDBJ databases">
        <authorList>
            <consortium name="DOE Joint Genome Institute"/>
            <person name="Min B."/>
            <person name="Sierra-Patev S."/>
            <person name="Naranjo-Ortiz M."/>
            <person name="Looney B."/>
            <person name="Konkel Z."/>
            <person name="Slot J.C."/>
            <person name="Sakamoto Y."/>
            <person name="Steenwyk J.L."/>
            <person name="Rokas A."/>
            <person name="Carro J."/>
            <person name="Camarero S."/>
            <person name="Ferreira P."/>
            <person name="Molpeceres G."/>
            <person name="Ruiz-duenas F.J."/>
            <person name="Serrano A."/>
            <person name="Henrissat B."/>
            <person name="Drula E."/>
            <person name="Hughes K.W."/>
            <person name="Mata J.L."/>
            <person name="Ishikawa N.K."/>
            <person name="Vargas-Isla R."/>
            <person name="Ushijima S."/>
            <person name="Smith C.A."/>
            <person name="Ahrendt S."/>
            <person name="Andreopoulos W."/>
            <person name="He G."/>
            <person name="LaButti K."/>
            <person name="Lipzen A."/>
            <person name="Ng V."/>
            <person name="Riley R."/>
            <person name="Sandor L."/>
            <person name="Barry K."/>
            <person name="Martinez A.T."/>
            <person name="Xiao Y."/>
            <person name="Gibbons J.G."/>
            <person name="Terashima K."/>
            <person name="Hibbett D.S."/>
            <person name="Grigoriev I.V."/>
        </authorList>
    </citation>
    <scope>NUCLEOTIDE SEQUENCE</scope>
    <source>
        <strain evidence="3">ET3784</strain>
    </source>
</reference>
<dbReference type="GO" id="GO:0071561">
    <property type="term" value="C:nucleus-vacuole junction"/>
    <property type="evidence" value="ECO:0007669"/>
    <property type="project" value="TreeGrafter"/>
</dbReference>
<dbReference type="GO" id="GO:0016236">
    <property type="term" value="P:macroautophagy"/>
    <property type="evidence" value="ECO:0007669"/>
    <property type="project" value="InterPro"/>
</dbReference>
<evidence type="ECO:0000313" key="4">
    <source>
        <dbReference type="Proteomes" id="UP001176059"/>
    </source>
</evidence>
<proteinExistence type="predicted"/>
<reference evidence="3" key="2">
    <citation type="journal article" date="2023" name="Proc. Natl. Acad. Sci. U.S.A.">
        <title>A global phylogenomic analysis of the shiitake genus Lentinula.</title>
        <authorList>
            <person name="Sierra-Patev S."/>
            <person name="Min B."/>
            <person name="Naranjo-Ortiz M."/>
            <person name="Looney B."/>
            <person name="Konkel Z."/>
            <person name="Slot J.C."/>
            <person name="Sakamoto Y."/>
            <person name="Steenwyk J.L."/>
            <person name="Rokas A."/>
            <person name="Carro J."/>
            <person name="Camarero S."/>
            <person name="Ferreira P."/>
            <person name="Molpeceres G."/>
            <person name="Ruiz-Duenas F.J."/>
            <person name="Serrano A."/>
            <person name="Henrissat B."/>
            <person name="Drula E."/>
            <person name="Hughes K.W."/>
            <person name="Mata J.L."/>
            <person name="Ishikawa N.K."/>
            <person name="Vargas-Isla R."/>
            <person name="Ushijima S."/>
            <person name="Smith C.A."/>
            <person name="Donoghue J."/>
            <person name="Ahrendt S."/>
            <person name="Andreopoulos W."/>
            <person name="He G."/>
            <person name="LaButti K."/>
            <person name="Lipzen A."/>
            <person name="Ng V."/>
            <person name="Riley R."/>
            <person name="Sandor L."/>
            <person name="Barry K."/>
            <person name="Martinez A.T."/>
            <person name="Xiao Y."/>
            <person name="Gibbons J.G."/>
            <person name="Terashima K."/>
            <person name="Grigoriev I.V."/>
            <person name="Hibbett D."/>
        </authorList>
    </citation>
    <scope>NUCLEOTIDE SEQUENCE</scope>
    <source>
        <strain evidence="3">ET3784</strain>
    </source>
</reference>
<organism evidence="3 4">
    <name type="scientific">Lentinula guzmanii</name>
    <dbReference type="NCBI Taxonomy" id="2804957"/>
    <lineage>
        <taxon>Eukaryota</taxon>
        <taxon>Fungi</taxon>
        <taxon>Dikarya</taxon>
        <taxon>Basidiomycota</taxon>
        <taxon>Agaricomycotina</taxon>
        <taxon>Agaricomycetes</taxon>
        <taxon>Agaricomycetidae</taxon>
        <taxon>Agaricales</taxon>
        <taxon>Marasmiineae</taxon>
        <taxon>Omphalotaceae</taxon>
        <taxon>Lentinula</taxon>
    </lineage>
</organism>
<dbReference type="InterPro" id="IPR045162">
    <property type="entry name" value="Vps15-like"/>
</dbReference>
<dbReference type="Proteomes" id="UP001176059">
    <property type="component" value="Unassembled WGS sequence"/>
</dbReference>
<dbReference type="InterPro" id="IPR055231">
    <property type="entry name" value="2AA_helical"/>
</dbReference>
<gene>
    <name evidence="3" type="ORF">DFJ43DRAFT_25959</name>
</gene>
<dbReference type="Pfam" id="PF22956">
    <property type="entry name" value="VPS15-like_hel"/>
    <property type="match status" value="1"/>
</dbReference>
<dbReference type="PANTHER" id="PTHR17583:SF0">
    <property type="entry name" value="PHOSPHOINOSITIDE 3-KINASE REGULATORY SUBUNIT 4"/>
    <property type="match status" value="1"/>
</dbReference>
<comment type="caution">
    <text evidence="3">The sequence shown here is derived from an EMBL/GenBank/DDBJ whole genome shotgun (WGS) entry which is preliminary data.</text>
</comment>
<dbReference type="AlphaFoldDB" id="A0AA38JLK8"/>
<accession>A0AA38JLK8</accession>
<evidence type="ECO:0000256" key="1">
    <source>
        <dbReference type="ARBA" id="ARBA00022737"/>
    </source>
</evidence>
<keyword evidence="1" id="KW-0677">Repeat</keyword>
<feature type="domain" description="Phosphatase 2A Regulatory Subunit A helical" evidence="2">
    <location>
        <begin position="3"/>
        <end position="102"/>
    </location>
</feature>